<gene>
    <name evidence="3" type="ORF">BCIN_04g00700</name>
</gene>
<name>A0A384JEF4_BOTFB</name>
<evidence type="ECO:0008006" key="5">
    <source>
        <dbReference type="Google" id="ProtNLM"/>
    </source>
</evidence>
<dbReference type="AlphaFoldDB" id="A0A384JEF4"/>
<dbReference type="KEGG" id="bfu:BCIN_04g00700"/>
<dbReference type="Pfam" id="PF13358">
    <property type="entry name" value="DDE_3"/>
    <property type="match status" value="1"/>
</dbReference>
<reference evidence="3 4" key="1">
    <citation type="journal article" date="2011" name="PLoS Genet.">
        <title>Genomic analysis of the necrotrophic fungal pathogens Sclerotinia sclerotiorum and Botrytis cinerea.</title>
        <authorList>
            <person name="Amselem J."/>
            <person name="Cuomo C.A."/>
            <person name="van Kan J.A."/>
            <person name="Viaud M."/>
            <person name="Benito E.P."/>
            <person name="Couloux A."/>
            <person name="Coutinho P.M."/>
            <person name="de Vries R.P."/>
            <person name="Dyer P.S."/>
            <person name="Fillinger S."/>
            <person name="Fournier E."/>
            <person name="Gout L."/>
            <person name="Hahn M."/>
            <person name="Kohn L."/>
            <person name="Lapalu N."/>
            <person name="Plummer K.M."/>
            <person name="Pradier J.M."/>
            <person name="Quevillon E."/>
            <person name="Sharon A."/>
            <person name="Simon A."/>
            <person name="ten Have A."/>
            <person name="Tudzynski B."/>
            <person name="Tudzynski P."/>
            <person name="Wincker P."/>
            <person name="Andrew M."/>
            <person name="Anthouard V."/>
            <person name="Beever R.E."/>
            <person name="Beffa R."/>
            <person name="Benoit I."/>
            <person name="Bouzid O."/>
            <person name="Brault B."/>
            <person name="Chen Z."/>
            <person name="Choquer M."/>
            <person name="Collemare J."/>
            <person name="Cotton P."/>
            <person name="Danchin E.G."/>
            <person name="Da Silva C."/>
            <person name="Gautier A."/>
            <person name="Giraud C."/>
            <person name="Giraud T."/>
            <person name="Gonzalez C."/>
            <person name="Grossetete S."/>
            <person name="Guldener U."/>
            <person name="Henrissat B."/>
            <person name="Howlett B.J."/>
            <person name="Kodira C."/>
            <person name="Kretschmer M."/>
            <person name="Lappartient A."/>
            <person name="Leroch M."/>
            <person name="Levis C."/>
            <person name="Mauceli E."/>
            <person name="Neuveglise C."/>
            <person name="Oeser B."/>
            <person name="Pearson M."/>
            <person name="Poulain J."/>
            <person name="Poussereau N."/>
            <person name="Quesneville H."/>
            <person name="Rascle C."/>
            <person name="Schumacher J."/>
            <person name="Segurens B."/>
            <person name="Sexton A."/>
            <person name="Silva E."/>
            <person name="Sirven C."/>
            <person name="Soanes D.M."/>
            <person name="Talbot N.J."/>
            <person name="Templeton M."/>
            <person name="Yandava C."/>
            <person name="Yarden O."/>
            <person name="Zeng Q."/>
            <person name="Rollins J.A."/>
            <person name="Lebrun M.H."/>
            <person name="Dickman M."/>
        </authorList>
    </citation>
    <scope>NUCLEOTIDE SEQUENCE [LARGE SCALE GENOMIC DNA]</scope>
    <source>
        <strain evidence="3 4">B05.10</strain>
    </source>
</reference>
<evidence type="ECO:0000313" key="3">
    <source>
        <dbReference type="EMBL" id="ATZ48850.1"/>
    </source>
</evidence>
<protein>
    <recommendedName>
        <fullName evidence="5">Tc1-like transposase DDE domain-containing protein</fullName>
    </recommendedName>
</protein>
<dbReference type="InterPro" id="IPR036397">
    <property type="entry name" value="RNaseH_sf"/>
</dbReference>
<dbReference type="Pfam" id="PF13592">
    <property type="entry name" value="HTH_33"/>
    <property type="match status" value="1"/>
</dbReference>
<dbReference type="EMBL" id="CP009808">
    <property type="protein sequence ID" value="ATZ48850.1"/>
    <property type="molecule type" value="Genomic_DNA"/>
</dbReference>
<dbReference type="InterPro" id="IPR025959">
    <property type="entry name" value="Winged_HTH_dom"/>
</dbReference>
<dbReference type="OrthoDB" id="3504114at2759"/>
<dbReference type="InterPro" id="IPR038717">
    <property type="entry name" value="Tc1-like_DDE_dom"/>
</dbReference>
<keyword evidence="4" id="KW-1185">Reference proteome</keyword>
<reference evidence="3 4" key="3">
    <citation type="journal article" date="2017" name="Mol. Plant Pathol.">
        <title>A gapless genome sequence of the fungus Botrytis cinerea.</title>
        <authorList>
            <person name="Van Kan J.A."/>
            <person name="Stassen J.H."/>
            <person name="Mosbach A."/>
            <person name="Van Der Lee T.A."/>
            <person name="Faino L."/>
            <person name="Farmer A.D."/>
            <person name="Papasotiriou D.G."/>
            <person name="Zhou S."/>
            <person name="Seidl M.F."/>
            <person name="Cottam E."/>
            <person name="Edel D."/>
            <person name="Hahn M."/>
            <person name="Schwartz D.C."/>
            <person name="Dietrich R.A."/>
            <person name="Widdison S."/>
            <person name="Scalliet G."/>
        </authorList>
    </citation>
    <scope>NUCLEOTIDE SEQUENCE [LARGE SCALE GENOMIC DNA]</scope>
    <source>
        <strain evidence="3 4">B05.10</strain>
    </source>
</reference>
<dbReference type="Gene3D" id="3.30.420.10">
    <property type="entry name" value="Ribonuclease H-like superfamily/Ribonuclease H"/>
    <property type="match status" value="1"/>
</dbReference>
<dbReference type="RefSeq" id="XP_001554433.1">
    <property type="nucleotide sequence ID" value="XM_001554383.2"/>
</dbReference>
<evidence type="ECO:0000259" key="1">
    <source>
        <dbReference type="Pfam" id="PF13358"/>
    </source>
</evidence>
<feature type="domain" description="Winged helix-turn helix" evidence="2">
    <location>
        <begin position="84"/>
        <end position="130"/>
    </location>
</feature>
<dbReference type="VEuPathDB" id="FungiDB:Bcin04g00700"/>
<dbReference type="GO" id="GO:0003676">
    <property type="term" value="F:nucleic acid binding"/>
    <property type="evidence" value="ECO:0007669"/>
    <property type="project" value="InterPro"/>
</dbReference>
<dbReference type="GeneID" id="5434972"/>
<sequence length="325" mass="37174">MAPNLADSQHDQIRDMVLSKSLTTVQMADIAGCSTRSIKAIRSNLRYFGTTKAPLNGVGRPRCISPSTLEALREYLLGKPDRYLDELAILLWDDFDILVTTMSISRALASMGWSKKTARRVARERNADLRDLYLHNISAFRSYHLVYVDESGCDKRIGFGRTGWSPVGVTPVQIAQFQREQRYRILPAHTQDGVILARVFQGFTDSTLFEDFIEQLLPLCGRWPEPNSVLVMDNASFHHTERIEQLCNEAEVKLVYLPPYSPDLNPIEEFFAELKAFIKQSWSNYEENPKQGFDAFLEWCIDIVGGRVRSARGHFRHAWLTIEEL</sequence>
<dbReference type="InterPro" id="IPR047655">
    <property type="entry name" value="Transpos_IS630-like"/>
</dbReference>
<proteinExistence type="predicted"/>
<dbReference type="InterPro" id="IPR012337">
    <property type="entry name" value="RNaseH-like_sf"/>
</dbReference>
<evidence type="ECO:0000313" key="4">
    <source>
        <dbReference type="Proteomes" id="UP000001798"/>
    </source>
</evidence>
<dbReference type="Proteomes" id="UP000001798">
    <property type="component" value="Chromosome 4"/>
</dbReference>
<dbReference type="SUPFAM" id="SSF46689">
    <property type="entry name" value="Homeodomain-like"/>
    <property type="match status" value="1"/>
</dbReference>
<dbReference type="PANTHER" id="PTHR46564:SF1">
    <property type="entry name" value="TRANSPOSASE"/>
    <property type="match status" value="1"/>
</dbReference>
<reference evidence="3 4" key="2">
    <citation type="journal article" date="2012" name="Eukaryot. Cell">
        <title>Genome update of Botrytis cinerea strains B05.10 and T4.</title>
        <authorList>
            <person name="Staats M."/>
            <person name="van Kan J.A."/>
        </authorList>
    </citation>
    <scope>NUCLEOTIDE SEQUENCE [LARGE SCALE GENOMIC DNA]</scope>
    <source>
        <strain evidence="3 4">B05.10</strain>
    </source>
</reference>
<accession>A0A384JEF4</accession>
<feature type="domain" description="Tc1-like transposase DDE" evidence="1">
    <location>
        <begin position="145"/>
        <end position="284"/>
    </location>
</feature>
<dbReference type="PANTHER" id="PTHR46564">
    <property type="entry name" value="TRANSPOSASE"/>
    <property type="match status" value="1"/>
</dbReference>
<organism evidence="3 4">
    <name type="scientific">Botryotinia fuckeliana (strain B05.10)</name>
    <name type="common">Noble rot fungus</name>
    <name type="synonym">Botrytis cinerea</name>
    <dbReference type="NCBI Taxonomy" id="332648"/>
    <lineage>
        <taxon>Eukaryota</taxon>
        <taxon>Fungi</taxon>
        <taxon>Dikarya</taxon>
        <taxon>Ascomycota</taxon>
        <taxon>Pezizomycotina</taxon>
        <taxon>Leotiomycetes</taxon>
        <taxon>Helotiales</taxon>
        <taxon>Sclerotiniaceae</taxon>
        <taxon>Botrytis</taxon>
    </lineage>
</organism>
<dbReference type="InterPro" id="IPR009057">
    <property type="entry name" value="Homeodomain-like_sf"/>
</dbReference>
<dbReference type="SUPFAM" id="SSF53098">
    <property type="entry name" value="Ribonuclease H-like"/>
    <property type="match status" value="1"/>
</dbReference>
<dbReference type="NCBIfam" id="NF033545">
    <property type="entry name" value="transpos_IS630"/>
    <property type="match status" value="1"/>
</dbReference>
<evidence type="ECO:0000259" key="2">
    <source>
        <dbReference type="Pfam" id="PF13592"/>
    </source>
</evidence>
<dbReference type="OMA" id="TIANWIM"/>